<organism evidence="2 3">
    <name type="scientific">Crenichthys baileyi</name>
    <name type="common">White River springfish</name>
    <dbReference type="NCBI Taxonomy" id="28760"/>
    <lineage>
        <taxon>Eukaryota</taxon>
        <taxon>Metazoa</taxon>
        <taxon>Chordata</taxon>
        <taxon>Craniata</taxon>
        <taxon>Vertebrata</taxon>
        <taxon>Euteleostomi</taxon>
        <taxon>Actinopterygii</taxon>
        <taxon>Neopterygii</taxon>
        <taxon>Teleostei</taxon>
        <taxon>Neoteleostei</taxon>
        <taxon>Acanthomorphata</taxon>
        <taxon>Ovalentaria</taxon>
        <taxon>Atherinomorphae</taxon>
        <taxon>Cyprinodontiformes</taxon>
        <taxon>Goodeidae</taxon>
        <taxon>Crenichthys</taxon>
    </lineage>
</organism>
<feature type="region of interest" description="Disordered" evidence="1">
    <location>
        <begin position="133"/>
        <end position="154"/>
    </location>
</feature>
<gene>
    <name evidence="2" type="ORF">CRENBAI_000303</name>
</gene>
<name>A0AAV9R8F3_9TELE</name>
<protein>
    <submittedName>
        <fullName evidence="2">Uncharacterized protein</fullName>
    </submittedName>
</protein>
<dbReference type="AlphaFoldDB" id="A0AAV9R8F3"/>
<sequence length="205" mass="22164">MVQYSATHGPTPGCEPARESKTSAENEKMEQSTVKLHCFILVSFRRPPPCPCKHTNTDYRHRNSSPGKTTNHLTSTVSAGPIQMLTTPHPKRDPTPSPHNCWLGGCPPGATCGHASRVGTCCVWVPSPWSWGSEPQEEAAEEGHHICQEQGTGNHRCPSMPAVNTPFAWALAQGVKPAPSGTTQKQQAHMLMAHNTDSWVSSVAV</sequence>
<accession>A0AAV9R8F3</accession>
<evidence type="ECO:0000256" key="1">
    <source>
        <dbReference type="SAM" id="MobiDB-lite"/>
    </source>
</evidence>
<dbReference type="Proteomes" id="UP001311232">
    <property type="component" value="Unassembled WGS sequence"/>
</dbReference>
<reference evidence="2 3" key="1">
    <citation type="submission" date="2021-06" db="EMBL/GenBank/DDBJ databases">
        <authorList>
            <person name="Palmer J.M."/>
        </authorList>
    </citation>
    <scope>NUCLEOTIDE SEQUENCE [LARGE SCALE GENOMIC DNA]</scope>
    <source>
        <strain evidence="2 3">MEX-2019</strain>
        <tissue evidence="2">Muscle</tissue>
    </source>
</reference>
<evidence type="ECO:0000313" key="3">
    <source>
        <dbReference type="Proteomes" id="UP001311232"/>
    </source>
</evidence>
<evidence type="ECO:0000313" key="2">
    <source>
        <dbReference type="EMBL" id="KAK5606116.1"/>
    </source>
</evidence>
<dbReference type="EMBL" id="JAHHUM010002109">
    <property type="protein sequence ID" value="KAK5606116.1"/>
    <property type="molecule type" value="Genomic_DNA"/>
</dbReference>
<feature type="compositionally biased region" description="Basic and acidic residues" evidence="1">
    <location>
        <begin position="16"/>
        <end position="28"/>
    </location>
</feature>
<proteinExistence type="predicted"/>
<keyword evidence="3" id="KW-1185">Reference proteome</keyword>
<feature type="region of interest" description="Disordered" evidence="1">
    <location>
        <begin position="1"/>
        <end position="28"/>
    </location>
</feature>
<comment type="caution">
    <text evidence="2">The sequence shown here is derived from an EMBL/GenBank/DDBJ whole genome shotgun (WGS) entry which is preliminary data.</text>
</comment>